<feature type="active site" description="Proton donor" evidence="13">
    <location>
        <position position="95"/>
    </location>
</feature>
<dbReference type="SMART" id="SM01003">
    <property type="entry name" value="AlaDh_PNT_N"/>
    <property type="match status" value="1"/>
</dbReference>
<evidence type="ECO:0000256" key="11">
    <source>
        <dbReference type="ARBA" id="ARBA00033228"/>
    </source>
</evidence>
<evidence type="ECO:0000256" key="2">
    <source>
        <dbReference type="ARBA" id="ARBA00005689"/>
    </source>
</evidence>
<feature type="binding site" evidence="14">
    <location>
        <position position="129"/>
    </location>
    <ligand>
        <name>NAD(+)</name>
        <dbReference type="ChEBI" id="CHEBI:57540"/>
    </ligand>
</feature>
<feature type="binding site" evidence="14">
    <location>
        <begin position="320"/>
        <end position="323"/>
    </location>
    <ligand>
        <name>NAD(+)</name>
        <dbReference type="ChEBI" id="CHEBI:57540"/>
    </ligand>
</feature>
<dbReference type="SUPFAM" id="SSF51735">
    <property type="entry name" value="NAD(P)-binding Rossmann-fold domains"/>
    <property type="match status" value="1"/>
</dbReference>
<feature type="active site" description="Proton acceptor" evidence="13">
    <location>
        <position position="76"/>
    </location>
</feature>
<dbReference type="PANTHER" id="PTHR11133">
    <property type="entry name" value="SACCHAROPINE DEHYDROGENASE"/>
    <property type="match status" value="1"/>
</dbReference>
<evidence type="ECO:0000256" key="14">
    <source>
        <dbReference type="PIRSR" id="PIRSR018250-3"/>
    </source>
</evidence>
<protein>
    <recommendedName>
        <fullName evidence="5">Saccharopine dehydrogenase [NAD(+), L-lysine-forming]</fullName>
        <ecNumber evidence="4">1.5.1.7</ecNumber>
    </recommendedName>
    <alternativeName>
        <fullName evidence="11">Lysine--2-oxoglutarate reductase</fullName>
    </alternativeName>
</protein>
<evidence type="ECO:0000256" key="12">
    <source>
        <dbReference type="ARBA" id="ARBA00047860"/>
    </source>
</evidence>
<feature type="domain" description="Alanine dehydrogenase/pyridine nucleotide transhydrogenase NAD(H)-binding" evidence="16">
    <location>
        <begin position="183"/>
        <end position="311"/>
    </location>
</feature>
<feature type="binding site" evidence="14">
    <location>
        <position position="230"/>
    </location>
    <ligand>
        <name>NAD(+)</name>
        <dbReference type="ChEBI" id="CHEBI:57540"/>
    </ligand>
</feature>
<dbReference type="GO" id="GO:0005737">
    <property type="term" value="C:cytoplasm"/>
    <property type="evidence" value="ECO:0007669"/>
    <property type="project" value="TreeGrafter"/>
</dbReference>
<evidence type="ECO:0000256" key="8">
    <source>
        <dbReference type="ARBA" id="ARBA00023027"/>
    </source>
</evidence>
<evidence type="ECO:0000313" key="18">
    <source>
        <dbReference type="EMBL" id="KAJ1952569.1"/>
    </source>
</evidence>
<evidence type="ECO:0000256" key="1">
    <source>
        <dbReference type="ARBA" id="ARBA00004884"/>
    </source>
</evidence>
<accession>A0A9W8AI96</accession>
<evidence type="ECO:0000256" key="4">
    <source>
        <dbReference type="ARBA" id="ARBA00012847"/>
    </source>
</evidence>
<dbReference type="CDD" id="cd12188">
    <property type="entry name" value="SDH"/>
    <property type="match status" value="1"/>
</dbReference>
<dbReference type="InterPro" id="IPR036291">
    <property type="entry name" value="NAD(P)-bd_dom_sf"/>
</dbReference>
<keyword evidence="10" id="KW-1015">Disulfide bond</keyword>
<feature type="binding site" evidence="14">
    <location>
        <position position="277"/>
    </location>
    <ligand>
        <name>NAD(+)</name>
        <dbReference type="ChEBI" id="CHEBI:57540"/>
    </ligand>
</feature>
<dbReference type="PIRSF" id="PIRSF018250">
    <property type="entry name" value="Saccharopine_DH_Lys"/>
    <property type="match status" value="1"/>
</dbReference>
<name>A0A9W8AI96_9FUNG</name>
<sequence>MITHLWLREETKPFEHRAALSPEVCRQLLDKGLQVTVERCADRIFSDDEYEAVGCPLVPGGSWRSAPKDAYIIGLKELPEHDTTPLPHTHIMFAHCYKQQGGWMDVLSRFDRGQGLLLDLEFLTDANGRRVAAFGYHAGFTGAAVGLDLWCHQHTAPKGTPMPPVKPFPNVNALVSSLQNKVAQVAQKLGRFPRLIVIGALGRCGRGAVDLAQQVGVPDDHILRWDMAETARGGPFPEIAESDIFVNCIYLNQPIPPFLTQELLDQPQRKLSVIVDVSCDATNPHNPIPFYNTNTTFDHPTLTVPTASVEGNPTLDIVAIDHLPTMLPRESSHAFATDLLPSLLLLPERSAHRVWTDAEALYKKKV</sequence>
<keyword evidence="8 14" id="KW-0520">NAD</keyword>
<keyword evidence="7" id="KW-0560">Oxidoreductase</keyword>
<dbReference type="GO" id="GO:0019878">
    <property type="term" value="P:lysine biosynthetic process via aminoadipic acid"/>
    <property type="evidence" value="ECO:0007669"/>
    <property type="project" value="TreeGrafter"/>
</dbReference>
<evidence type="ECO:0000256" key="9">
    <source>
        <dbReference type="ARBA" id="ARBA00023154"/>
    </source>
</evidence>
<dbReference type="Gene3D" id="3.40.50.720">
    <property type="entry name" value="NAD(P)-binding Rossmann-like Domain"/>
    <property type="match status" value="2"/>
</dbReference>
<feature type="binding site" evidence="14">
    <location>
        <position position="250"/>
    </location>
    <ligand>
        <name>NAD(+)</name>
        <dbReference type="ChEBI" id="CHEBI:57540"/>
    </ligand>
</feature>
<dbReference type="FunFam" id="3.40.50.720:FF:000217">
    <property type="entry name" value="Saccharopine dehydrogenase [NAD(+), L-lysine-forming]"/>
    <property type="match status" value="1"/>
</dbReference>
<comment type="pathway">
    <text evidence="1">Amino-acid biosynthesis; L-lysine biosynthesis via AAA pathway; L-lysine from L-alpha-aminoadipate (fungal route): step 3/3.</text>
</comment>
<dbReference type="EC" id="1.5.1.7" evidence="4"/>
<evidence type="ECO:0000259" key="16">
    <source>
        <dbReference type="SMART" id="SM01002"/>
    </source>
</evidence>
<evidence type="ECO:0000256" key="6">
    <source>
        <dbReference type="ARBA" id="ARBA00022605"/>
    </source>
</evidence>
<feature type="domain" description="Alanine dehydrogenase/pyridine nucleotide transhydrogenase N-terminal" evidence="17">
    <location>
        <begin position="6"/>
        <end position="141"/>
    </location>
</feature>
<keyword evidence="9" id="KW-0457">Lysine biosynthesis</keyword>
<comment type="caution">
    <text evidence="18">The sequence shown here is derived from an EMBL/GenBank/DDBJ whole genome shotgun (WGS) entry which is preliminary data.</text>
</comment>
<dbReference type="EMBL" id="JANBPY010003153">
    <property type="protein sequence ID" value="KAJ1952569.1"/>
    <property type="molecule type" value="Genomic_DNA"/>
</dbReference>
<gene>
    <name evidence="18" type="primary">LYS1</name>
    <name evidence="18" type="ORF">IWQ62_006193</name>
</gene>
<feature type="binding site" evidence="14">
    <location>
        <position position="226"/>
    </location>
    <ligand>
        <name>NAD(+)</name>
        <dbReference type="ChEBI" id="CHEBI:57540"/>
    </ligand>
</feature>
<reference evidence="18" key="1">
    <citation type="submission" date="2022-07" db="EMBL/GenBank/DDBJ databases">
        <title>Phylogenomic reconstructions and comparative analyses of Kickxellomycotina fungi.</title>
        <authorList>
            <person name="Reynolds N.K."/>
            <person name="Stajich J.E."/>
            <person name="Barry K."/>
            <person name="Grigoriev I.V."/>
            <person name="Crous P."/>
            <person name="Smith M.E."/>
        </authorList>
    </citation>
    <scope>NUCLEOTIDE SEQUENCE</scope>
    <source>
        <strain evidence="18">RSA 1196</strain>
    </source>
</reference>
<feature type="binding site" evidence="14">
    <location>
        <begin position="202"/>
        <end position="203"/>
    </location>
    <ligand>
        <name>NAD(+)</name>
        <dbReference type="ChEBI" id="CHEBI:57540"/>
    </ligand>
</feature>
<comment type="catalytic activity">
    <reaction evidence="12">
        <text>L-saccharopine + NAD(+) + H2O = L-lysine + 2-oxoglutarate + NADH + H(+)</text>
        <dbReference type="Rhea" id="RHEA:12440"/>
        <dbReference type="ChEBI" id="CHEBI:15377"/>
        <dbReference type="ChEBI" id="CHEBI:15378"/>
        <dbReference type="ChEBI" id="CHEBI:16810"/>
        <dbReference type="ChEBI" id="CHEBI:32551"/>
        <dbReference type="ChEBI" id="CHEBI:57540"/>
        <dbReference type="ChEBI" id="CHEBI:57945"/>
        <dbReference type="ChEBI" id="CHEBI:57951"/>
        <dbReference type="EC" id="1.5.1.7"/>
    </reaction>
</comment>
<evidence type="ECO:0000256" key="10">
    <source>
        <dbReference type="ARBA" id="ARBA00023157"/>
    </source>
</evidence>
<dbReference type="AlphaFoldDB" id="A0A9W8AI96"/>
<keyword evidence="19" id="KW-1185">Reference proteome</keyword>
<dbReference type="Proteomes" id="UP001150925">
    <property type="component" value="Unassembled WGS sequence"/>
</dbReference>
<dbReference type="PANTHER" id="PTHR11133:SF23">
    <property type="entry name" value="SACCHAROPINE DEHYDROGENASE [NAD(+), L-LYSINE-FORMING]"/>
    <property type="match status" value="1"/>
</dbReference>
<evidence type="ECO:0000256" key="3">
    <source>
        <dbReference type="ARBA" id="ARBA00011245"/>
    </source>
</evidence>
<dbReference type="SMART" id="SM01002">
    <property type="entry name" value="AlaDh_PNT_C"/>
    <property type="match status" value="1"/>
</dbReference>
<dbReference type="GO" id="GO:0004754">
    <property type="term" value="F:saccharopine dehydrogenase (NAD+, L-lysine-forming) activity"/>
    <property type="evidence" value="ECO:0007669"/>
    <property type="project" value="UniProtKB-EC"/>
</dbReference>
<dbReference type="InterPro" id="IPR027281">
    <property type="entry name" value="Lys1"/>
</dbReference>
<evidence type="ECO:0000313" key="19">
    <source>
        <dbReference type="Proteomes" id="UP001150925"/>
    </source>
</evidence>
<dbReference type="Pfam" id="PF05222">
    <property type="entry name" value="AlaDh_PNT_N"/>
    <property type="match status" value="1"/>
</dbReference>
<evidence type="ECO:0000256" key="15">
    <source>
        <dbReference type="PIRSR" id="PIRSR018250-4"/>
    </source>
</evidence>
<proteinExistence type="inferred from homology"/>
<feature type="disulfide bond" evidence="15">
    <location>
        <begin position="204"/>
        <end position="248"/>
    </location>
</feature>
<keyword evidence="6" id="KW-0028">Amino-acid biosynthesis</keyword>
<dbReference type="SUPFAM" id="SSF52283">
    <property type="entry name" value="Formate/glycerate dehydrogenase catalytic domain-like"/>
    <property type="match status" value="1"/>
</dbReference>
<evidence type="ECO:0000256" key="7">
    <source>
        <dbReference type="ARBA" id="ARBA00023002"/>
    </source>
</evidence>
<organism evidence="18 19">
    <name type="scientific">Dispira parvispora</name>
    <dbReference type="NCBI Taxonomy" id="1520584"/>
    <lineage>
        <taxon>Eukaryota</taxon>
        <taxon>Fungi</taxon>
        <taxon>Fungi incertae sedis</taxon>
        <taxon>Zoopagomycota</taxon>
        <taxon>Kickxellomycotina</taxon>
        <taxon>Dimargaritomycetes</taxon>
        <taxon>Dimargaritales</taxon>
        <taxon>Dimargaritaceae</taxon>
        <taxon>Dispira</taxon>
    </lineage>
</organism>
<dbReference type="InterPro" id="IPR051168">
    <property type="entry name" value="AASS"/>
</dbReference>
<feature type="non-terminal residue" evidence="18">
    <location>
        <position position="366"/>
    </location>
</feature>
<dbReference type="InterPro" id="IPR007886">
    <property type="entry name" value="AlaDH/PNT_N"/>
</dbReference>
<evidence type="ECO:0000256" key="13">
    <source>
        <dbReference type="PIRSR" id="PIRSR018250-1"/>
    </source>
</evidence>
<dbReference type="InterPro" id="IPR007698">
    <property type="entry name" value="AlaDH/PNT_NAD(H)-bd"/>
</dbReference>
<dbReference type="OrthoDB" id="265306at2759"/>
<evidence type="ECO:0000259" key="17">
    <source>
        <dbReference type="SMART" id="SM01003"/>
    </source>
</evidence>
<comment type="subunit">
    <text evidence="3">Monomer.</text>
</comment>
<evidence type="ECO:0000256" key="5">
    <source>
        <dbReference type="ARBA" id="ARBA00021221"/>
    </source>
</evidence>
<comment type="similarity">
    <text evidence="2">Belongs to the AlaDH/PNT family.</text>
</comment>